<evidence type="ECO:0000313" key="1">
    <source>
        <dbReference type="EMBL" id="OIJ09338.1"/>
    </source>
</evidence>
<keyword evidence="2" id="KW-1185">Reference proteome</keyword>
<comment type="caution">
    <text evidence="1">The sequence shown here is derived from an EMBL/GenBank/DDBJ whole genome shotgun (WGS) entry which is preliminary data.</text>
</comment>
<name>A0A1S2LA16_9BACI</name>
<dbReference type="Proteomes" id="UP000180098">
    <property type="component" value="Unassembled WGS sequence"/>
</dbReference>
<organism evidence="1 2">
    <name type="scientific">Anaerobacillus arseniciselenatis</name>
    <dbReference type="NCBI Taxonomy" id="85682"/>
    <lineage>
        <taxon>Bacteria</taxon>
        <taxon>Bacillati</taxon>
        <taxon>Bacillota</taxon>
        <taxon>Bacilli</taxon>
        <taxon>Bacillales</taxon>
        <taxon>Bacillaceae</taxon>
        <taxon>Anaerobacillus</taxon>
    </lineage>
</organism>
<sequence>MVLKEENPLKISYEKVKYQALNFYNLYFVRGVTPRRRGRTKIQPTRWSTAFFKIYSFNSIYGFSKGEFFGVKYLEDTSVAMNIRNAF</sequence>
<dbReference type="EMBL" id="MLQQ01000045">
    <property type="protein sequence ID" value="OIJ09338.1"/>
    <property type="molecule type" value="Genomic_DNA"/>
</dbReference>
<proteinExistence type="predicted"/>
<dbReference type="AlphaFoldDB" id="A0A1S2LA16"/>
<protein>
    <submittedName>
        <fullName evidence="1">Uncharacterized protein</fullName>
    </submittedName>
</protein>
<reference evidence="1 2" key="1">
    <citation type="submission" date="2016-10" db="EMBL/GenBank/DDBJ databases">
        <title>Draft genome sequences of four alkaliphilic bacteria belonging to the Anaerobacillus genus.</title>
        <authorList>
            <person name="Bassil N.M."/>
            <person name="Lloyd J.R."/>
        </authorList>
    </citation>
    <scope>NUCLEOTIDE SEQUENCE [LARGE SCALE GENOMIC DNA]</scope>
    <source>
        <strain evidence="1 2">DSM 15340</strain>
    </source>
</reference>
<evidence type="ECO:0000313" key="2">
    <source>
        <dbReference type="Proteomes" id="UP000180098"/>
    </source>
</evidence>
<accession>A0A1S2LA16</accession>
<gene>
    <name evidence="1" type="ORF">BKP35_16845</name>
</gene>